<name>A0A5C5YNB8_9BACT</name>
<dbReference type="EMBL" id="SJPJ01000002">
    <property type="protein sequence ID" value="TWT76349.1"/>
    <property type="molecule type" value="Genomic_DNA"/>
</dbReference>
<dbReference type="GO" id="GO:0008195">
    <property type="term" value="F:phosphatidate phosphatase activity"/>
    <property type="evidence" value="ECO:0007669"/>
    <property type="project" value="InterPro"/>
</dbReference>
<evidence type="ECO:0000313" key="3">
    <source>
        <dbReference type="Proteomes" id="UP000315010"/>
    </source>
</evidence>
<dbReference type="InterPro" id="IPR019236">
    <property type="entry name" value="APP1_cat"/>
</dbReference>
<proteinExistence type="predicted"/>
<dbReference type="PANTHER" id="PTHR28208">
    <property type="entry name" value="PHOSPHATIDATE PHOSPHATASE APP1"/>
    <property type="match status" value="1"/>
</dbReference>
<reference evidence="2 3" key="1">
    <citation type="submission" date="2019-02" db="EMBL/GenBank/DDBJ databases">
        <title>Deep-cultivation of Planctomycetes and their phenomic and genomic characterization uncovers novel biology.</title>
        <authorList>
            <person name="Wiegand S."/>
            <person name="Jogler M."/>
            <person name="Boedeker C."/>
            <person name="Pinto D."/>
            <person name="Vollmers J."/>
            <person name="Rivas-Marin E."/>
            <person name="Kohn T."/>
            <person name="Peeters S.H."/>
            <person name="Heuer A."/>
            <person name="Rast P."/>
            <person name="Oberbeckmann S."/>
            <person name="Bunk B."/>
            <person name="Jeske O."/>
            <person name="Meyerdierks A."/>
            <person name="Storesund J.E."/>
            <person name="Kallscheuer N."/>
            <person name="Luecker S."/>
            <person name="Lage O.M."/>
            <person name="Pohl T."/>
            <person name="Merkel B.J."/>
            <person name="Hornburger P."/>
            <person name="Mueller R.-W."/>
            <person name="Bruemmer F."/>
            <person name="Labrenz M."/>
            <person name="Spormann A.M."/>
            <person name="Op Den Camp H."/>
            <person name="Overmann J."/>
            <person name="Amann R."/>
            <person name="Jetten M.S.M."/>
            <person name="Mascher T."/>
            <person name="Medema M.H."/>
            <person name="Devos D.P."/>
            <person name="Kaster A.-K."/>
            <person name="Ovreas L."/>
            <person name="Rohde M."/>
            <person name="Galperin M.Y."/>
            <person name="Jogler C."/>
        </authorList>
    </citation>
    <scope>NUCLEOTIDE SEQUENCE [LARGE SCALE GENOMIC DNA]</scope>
    <source>
        <strain evidence="2 3">CA13</strain>
    </source>
</reference>
<evidence type="ECO:0000259" key="1">
    <source>
        <dbReference type="Pfam" id="PF09949"/>
    </source>
</evidence>
<comment type="caution">
    <text evidence="2">The sequence shown here is derived from an EMBL/GenBank/DDBJ whole genome shotgun (WGS) entry which is preliminary data.</text>
</comment>
<dbReference type="PANTHER" id="PTHR28208:SF1">
    <property type="entry name" value="FILAMENT ORGANIZATION PROTEIN APP1-LIKE, PUTATIVE (AFU_ORTHOLOGUE AFUA_1G06650)-RELATED"/>
    <property type="match status" value="1"/>
</dbReference>
<organism evidence="2 3">
    <name type="scientific">Novipirellula herctigrandis</name>
    <dbReference type="NCBI Taxonomy" id="2527986"/>
    <lineage>
        <taxon>Bacteria</taxon>
        <taxon>Pseudomonadati</taxon>
        <taxon>Planctomycetota</taxon>
        <taxon>Planctomycetia</taxon>
        <taxon>Pirellulales</taxon>
        <taxon>Pirellulaceae</taxon>
        <taxon>Novipirellula</taxon>
    </lineage>
</organism>
<dbReference type="RefSeq" id="WP_146404136.1">
    <property type="nucleotide sequence ID" value="NZ_SJPJ01000002.1"/>
</dbReference>
<protein>
    <recommendedName>
        <fullName evidence="1">Phosphatidate phosphatase APP1 catalytic domain-containing protein</fullName>
    </recommendedName>
</protein>
<gene>
    <name evidence="2" type="ORF">CA13_68430</name>
</gene>
<dbReference type="Proteomes" id="UP000315010">
    <property type="component" value="Unassembled WGS sequence"/>
</dbReference>
<accession>A0A5C5YNB8</accession>
<dbReference type="AlphaFoldDB" id="A0A5C5YNB8"/>
<feature type="domain" description="Phosphatidate phosphatase APP1 catalytic" evidence="1">
    <location>
        <begin position="180"/>
        <end position="329"/>
    </location>
</feature>
<evidence type="ECO:0000313" key="2">
    <source>
        <dbReference type="EMBL" id="TWT76349.1"/>
    </source>
</evidence>
<keyword evidence="3" id="KW-1185">Reference proteome</keyword>
<dbReference type="OrthoDB" id="9789875at2"/>
<dbReference type="InterPro" id="IPR052935">
    <property type="entry name" value="Mg2+_PAP"/>
</dbReference>
<dbReference type="Pfam" id="PF09949">
    <property type="entry name" value="APP1_cat"/>
    <property type="match status" value="1"/>
</dbReference>
<sequence length="373" mass="41780">MVNHVQLPLTIILLTLLPTGCRDGICDEPSPSNIRTDEDILFFPTYGHYEQETSTWRFDVHGKVFEPEYSSMKRAALIAVLQATADFSNRSDNEVLEDRIRPFIVDNERGKSVTIEITGEQFTTGVSDANGHFSKSLAPRSGSLGMSDKKEKILAVQAVLPRRDLRIFSGRVHLIAPQGVSVISDIDDTIKLSQVTDKSELMRNTFLREFRAIEGMPELYTVLAKSDVAFHYVSGSPWQLYQPLDTFMSKAGFPKGTFHLKHFRLKGSSAFTILSSQQETKLAAINPLLKAFPNRKFILIGDSGEQDPEIYGRIARESPLQIVGIYIRNVTGEKIDDERFLDAFAGVPSNLWNLFGDASQIKEEIIHLATTKP</sequence>